<evidence type="ECO:0000313" key="3">
    <source>
        <dbReference type="Proteomes" id="UP001165060"/>
    </source>
</evidence>
<name>A0ABQ6MXJ4_9STRA</name>
<dbReference type="Proteomes" id="UP001165060">
    <property type="component" value="Unassembled WGS sequence"/>
</dbReference>
<dbReference type="SUPFAM" id="SSF53335">
    <property type="entry name" value="S-adenosyl-L-methionine-dependent methyltransferases"/>
    <property type="match status" value="1"/>
</dbReference>
<dbReference type="PANTHER" id="PTHR43036:SF2">
    <property type="entry name" value="OS04G0481300 PROTEIN"/>
    <property type="match status" value="1"/>
</dbReference>
<dbReference type="InterPro" id="IPR013216">
    <property type="entry name" value="Methyltransf_11"/>
</dbReference>
<dbReference type="InterPro" id="IPR029063">
    <property type="entry name" value="SAM-dependent_MTases_sf"/>
</dbReference>
<evidence type="ECO:0000313" key="2">
    <source>
        <dbReference type="EMBL" id="GMI34563.1"/>
    </source>
</evidence>
<sequence>MSFQNPFARKPSIPSVLASPKFPAEWPYTPADFAVEDSTPDSNFYSFPRFVHHIDEPARAALTKRYAEVLLPEHRVLDLCSSWVSHYPPEWSSSRVGGRVVGVGMNEEELRGNAQLDEFVVKDLNAETVLPFGDGEFDVVTIVVSVDYLTRPRSLFAEIGRVLAPGGRAVISMSNRCFPSKAFRIWLRTSDAEHVFIVGSFFHYAVDAEGEGVFEKPEARDLGGGGGGDPM</sequence>
<keyword evidence="3" id="KW-1185">Reference proteome</keyword>
<feature type="non-terminal residue" evidence="2">
    <location>
        <position position="231"/>
    </location>
</feature>
<accession>A0ABQ6MXJ4</accession>
<evidence type="ECO:0000259" key="1">
    <source>
        <dbReference type="Pfam" id="PF08241"/>
    </source>
</evidence>
<comment type="caution">
    <text evidence="2">The sequence shown here is derived from an EMBL/GenBank/DDBJ whole genome shotgun (WGS) entry which is preliminary data.</text>
</comment>
<organism evidence="2 3">
    <name type="scientific">Tetraparma gracilis</name>
    <dbReference type="NCBI Taxonomy" id="2962635"/>
    <lineage>
        <taxon>Eukaryota</taxon>
        <taxon>Sar</taxon>
        <taxon>Stramenopiles</taxon>
        <taxon>Ochrophyta</taxon>
        <taxon>Bolidophyceae</taxon>
        <taxon>Parmales</taxon>
        <taxon>Triparmaceae</taxon>
        <taxon>Tetraparma</taxon>
    </lineage>
</organism>
<dbReference type="EMBL" id="BRYB01000647">
    <property type="protein sequence ID" value="GMI34563.1"/>
    <property type="molecule type" value="Genomic_DNA"/>
</dbReference>
<dbReference type="Gene3D" id="3.40.50.150">
    <property type="entry name" value="Vaccinia Virus protein VP39"/>
    <property type="match status" value="1"/>
</dbReference>
<dbReference type="CDD" id="cd02440">
    <property type="entry name" value="AdoMet_MTases"/>
    <property type="match status" value="1"/>
</dbReference>
<feature type="domain" description="Methyltransferase type 11" evidence="1">
    <location>
        <begin position="95"/>
        <end position="171"/>
    </location>
</feature>
<dbReference type="Pfam" id="PF08241">
    <property type="entry name" value="Methyltransf_11"/>
    <property type="match status" value="1"/>
</dbReference>
<protein>
    <recommendedName>
        <fullName evidence="1">Methyltransferase type 11 domain-containing protein</fullName>
    </recommendedName>
</protein>
<reference evidence="2 3" key="1">
    <citation type="journal article" date="2023" name="Commun. Biol.">
        <title>Genome analysis of Parmales, the sister group of diatoms, reveals the evolutionary specialization of diatoms from phago-mixotrophs to photoautotrophs.</title>
        <authorList>
            <person name="Ban H."/>
            <person name="Sato S."/>
            <person name="Yoshikawa S."/>
            <person name="Yamada K."/>
            <person name="Nakamura Y."/>
            <person name="Ichinomiya M."/>
            <person name="Sato N."/>
            <person name="Blanc-Mathieu R."/>
            <person name="Endo H."/>
            <person name="Kuwata A."/>
            <person name="Ogata H."/>
        </authorList>
    </citation>
    <scope>NUCLEOTIDE SEQUENCE [LARGE SCALE GENOMIC DNA]</scope>
</reference>
<gene>
    <name evidence="2" type="ORF">TeGR_g7834</name>
</gene>
<dbReference type="PANTHER" id="PTHR43036">
    <property type="entry name" value="OSJNBB0011N17.9 PROTEIN"/>
    <property type="match status" value="1"/>
</dbReference>
<proteinExistence type="predicted"/>